<evidence type="ECO:0000313" key="9">
    <source>
        <dbReference type="EMBL" id="AQS60628.1"/>
    </source>
</evidence>
<evidence type="ECO:0000256" key="7">
    <source>
        <dbReference type="ARBA" id="ARBA00023136"/>
    </source>
</evidence>
<keyword evidence="2" id="KW-0673">Quorum sensing</keyword>
<dbReference type="EMBL" id="CP019698">
    <property type="protein sequence ID" value="AQS60628.1"/>
    <property type="molecule type" value="Genomic_DNA"/>
</dbReference>
<evidence type="ECO:0000256" key="5">
    <source>
        <dbReference type="ARBA" id="ARBA00022801"/>
    </source>
</evidence>
<dbReference type="GO" id="GO:0009372">
    <property type="term" value="P:quorum sensing"/>
    <property type="evidence" value="ECO:0007669"/>
    <property type="project" value="UniProtKB-KW"/>
</dbReference>
<proteinExistence type="predicted"/>
<dbReference type="OrthoDB" id="2854767at2"/>
<dbReference type="RefSeq" id="WP_077715665.1">
    <property type="nucleotide sequence ID" value="NZ_CP019698.1"/>
</dbReference>
<feature type="transmembrane region" description="Helical" evidence="8">
    <location>
        <begin position="178"/>
        <end position="197"/>
    </location>
</feature>
<dbReference type="AlphaFoldDB" id="A0A1S6J0T9"/>
<keyword evidence="10" id="KW-1185">Reference proteome</keyword>
<dbReference type="GO" id="GO:0008233">
    <property type="term" value="F:peptidase activity"/>
    <property type="evidence" value="ECO:0007669"/>
    <property type="project" value="UniProtKB-KW"/>
</dbReference>
<dbReference type="InterPro" id="IPR006741">
    <property type="entry name" value="AgrB"/>
</dbReference>
<protein>
    <submittedName>
        <fullName evidence="9">Accessory regulator AgrB</fullName>
    </submittedName>
</protein>
<keyword evidence="5" id="KW-0378">Hydrolase</keyword>
<feature type="transmembrane region" description="Helical" evidence="8">
    <location>
        <begin position="86"/>
        <end position="107"/>
    </location>
</feature>
<evidence type="ECO:0000313" key="10">
    <source>
        <dbReference type="Proteomes" id="UP000189464"/>
    </source>
</evidence>
<keyword evidence="4 8" id="KW-0812">Transmembrane</keyword>
<accession>A0A1S6J0T9</accession>
<dbReference type="Proteomes" id="UP000189464">
    <property type="component" value="Chromosome"/>
</dbReference>
<feature type="transmembrane region" description="Helical" evidence="8">
    <location>
        <begin position="30"/>
        <end position="49"/>
    </location>
</feature>
<keyword evidence="1" id="KW-1003">Cell membrane</keyword>
<feature type="transmembrane region" description="Helical" evidence="8">
    <location>
        <begin position="152"/>
        <end position="172"/>
    </location>
</feature>
<dbReference type="SMART" id="SM00793">
    <property type="entry name" value="AgrB"/>
    <property type="match status" value="1"/>
</dbReference>
<organism evidence="9 10">
    <name type="scientific">Desulforamulus ferrireducens</name>
    <dbReference type="NCBI Taxonomy" id="1833852"/>
    <lineage>
        <taxon>Bacteria</taxon>
        <taxon>Bacillati</taxon>
        <taxon>Bacillota</taxon>
        <taxon>Clostridia</taxon>
        <taxon>Eubacteriales</taxon>
        <taxon>Peptococcaceae</taxon>
        <taxon>Desulforamulus</taxon>
    </lineage>
</organism>
<evidence type="ECO:0000256" key="6">
    <source>
        <dbReference type="ARBA" id="ARBA00022989"/>
    </source>
</evidence>
<evidence type="ECO:0000256" key="2">
    <source>
        <dbReference type="ARBA" id="ARBA00022654"/>
    </source>
</evidence>
<gene>
    <name evidence="9" type="ORF">B0537_13765</name>
</gene>
<reference evidence="9 10" key="1">
    <citation type="journal article" date="2016" name="Int. J. Syst. Evol. Microbiol.">
        <title>Desulfotomaculum ferrireducens sp. nov., a moderately thermophilic sulfate-reducing and dissimilatory Fe(III)-reducing bacterium isolated from compost.</title>
        <authorList>
            <person name="Yang G."/>
            <person name="Guo J."/>
            <person name="Zhuang L."/>
            <person name="Yuan Y."/>
            <person name="Zhou S."/>
        </authorList>
    </citation>
    <scope>NUCLEOTIDE SEQUENCE [LARGE SCALE GENOMIC DNA]</scope>
    <source>
        <strain evidence="9 10">GSS09</strain>
    </source>
</reference>
<evidence type="ECO:0000256" key="3">
    <source>
        <dbReference type="ARBA" id="ARBA00022670"/>
    </source>
</evidence>
<sequence length="201" mass="22114">MNNLYENKINSWADMLAQQRPGKLEDNRAIMAYALRVAIFNTVVFFVTLASAALAGNLFTTVVALMASGSLRIFTGGYHCANPLTCLVLTAGLFTIYGKLAVLASTMVDFKQIVIFLLVTMSLCLAFIIKNAPVDTPNKPVREERRPKLKKIGLGVWAFWVIVLGLFLTFKFNSYKEVIVAIGLGVANQTFSISGILKNKK</sequence>
<dbReference type="STRING" id="1833852.B0537_13765"/>
<dbReference type="GO" id="GO:0006508">
    <property type="term" value="P:proteolysis"/>
    <property type="evidence" value="ECO:0007669"/>
    <property type="project" value="UniProtKB-KW"/>
</dbReference>
<keyword evidence="6 8" id="KW-1133">Transmembrane helix</keyword>
<feature type="transmembrane region" description="Helical" evidence="8">
    <location>
        <begin position="113"/>
        <end position="132"/>
    </location>
</feature>
<evidence type="ECO:0000256" key="4">
    <source>
        <dbReference type="ARBA" id="ARBA00022692"/>
    </source>
</evidence>
<dbReference type="Pfam" id="PF04647">
    <property type="entry name" value="AgrB"/>
    <property type="match status" value="1"/>
</dbReference>
<evidence type="ECO:0000256" key="8">
    <source>
        <dbReference type="SAM" id="Phobius"/>
    </source>
</evidence>
<keyword evidence="3" id="KW-0645">Protease</keyword>
<feature type="transmembrane region" description="Helical" evidence="8">
    <location>
        <begin position="55"/>
        <end position="74"/>
    </location>
</feature>
<dbReference type="KEGG" id="dfg:B0537_13765"/>
<dbReference type="GO" id="GO:0016020">
    <property type="term" value="C:membrane"/>
    <property type="evidence" value="ECO:0007669"/>
    <property type="project" value="InterPro"/>
</dbReference>
<name>A0A1S6J0T9_9FIRM</name>
<keyword evidence="7 8" id="KW-0472">Membrane</keyword>
<evidence type="ECO:0000256" key="1">
    <source>
        <dbReference type="ARBA" id="ARBA00022475"/>
    </source>
</evidence>